<organism evidence="2 3">
    <name type="scientific">Limulus polyphemus</name>
    <name type="common">Atlantic horseshoe crab</name>
    <dbReference type="NCBI Taxonomy" id="6850"/>
    <lineage>
        <taxon>Eukaryota</taxon>
        <taxon>Metazoa</taxon>
        <taxon>Ecdysozoa</taxon>
        <taxon>Arthropoda</taxon>
        <taxon>Chelicerata</taxon>
        <taxon>Merostomata</taxon>
        <taxon>Xiphosura</taxon>
        <taxon>Limulidae</taxon>
        <taxon>Limulus</taxon>
    </lineage>
</organism>
<evidence type="ECO:0000256" key="1">
    <source>
        <dbReference type="SAM" id="SignalP"/>
    </source>
</evidence>
<evidence type="ECO:0000313" key="2">
    <source>
        <dbReference type="Proteomes" id="UP000694941"/>
    </source>
</evidence>
<dbReference type="GeneID" id="106464034"/>
<sequence length="122" mass="13948">MKLVILVPLFMLLFVVLMNFAQCSPQFTELFCANGLSSKIIQKRHACFMRELPTSMRNAWNKCKSKVFKKNSRGYIRKMCSNTKAKNSMFQCVTQKMANGQVNLSSLRGDLNLQNCLEINGQ</sequence>
<keyword evidence="1" id="KW-0732">Signal</keyword>
<name>A0ABM1SUS9_LIMPO</name>
<evidence type="ECO:0000313" key="3">
    <source>
        <dbReference type="RefSeq" id="XP_022247385.1"/>
    </source>
</evidence>
<keyword evidence="2" id="KW-1185">Reference proteome</keyword>
<feature type="chain" id="PRO_5045271193" evidence="1">
    <location>
        <begin position="24"/>
        <end position="122"/>
    </location>
</feature>
<dbReference type="RefSeq" id="XP_022247385.1">
    <property type="nucleotide sequence ID" value="XM_022391677.1"/>
</dbReference>
<dbReference type="Proteomes" id="UP000694941">
    <property type="component" value="Unplaced"/>
</dbReference>
<feature type="signal peptide" evidence="1">
    <location>
        <begin position="1"/>
        <end position="23"/>
    </location>
</feature>
<accession>A0ABM1SUS9</accession>
<protein>
    <submittedName>
        <fullName evidence="3">Uncharacterized protein LOC106464034</fullName>
    </submittedName>
</protein>
<reference evidence="3" key="1">
    <citation type="submission" date="2025-08" db="UniProtKB">
        <authorList>
            <consortium name="RefSeq"/>
        </authorList>
    </citation>
    <scope>IDENTIFICATION</scope>
    <source>
        <tissue evidence="3">Muscle</tissue>
    </source>
</reference>
<gene>
    <name evidence="3" type="primary">LOC106464034</name>
</gene>
<proteinExistence type="predicted"/>